<evidence type="ECO:0000313" key="2">
    <source>
        <dbReference type="Proteomes" id="UP000887574"/>
    </source>
</evidence>
<dbReference type="InterPro" id="IPR008271">
    <property type="entry name" value="Ser/Thr_kinase_AS"/>
</dbReference>
<dbReference type="GO" id="GO:0044773">
    <property type="term" value="P:mitotic DNA damage checkpoint signaling"/>
    <property type="evidence" value="ECO:0007669"/>
    <property type="project" value="TreeGrafter"/>
</dbReference>
<dbReference type="Gene3D" id="1.10.510.10">
    <property type="entry name" value="Transferase(Phosphotransferase) domain 1"/>
    <property type="match status" value="1"/>
</dbReference>
<evidence type="ECO:0000259" key="1">
    <source>
        <dbReference type="PROSITE" id="PS50011"/>
    </source>
</evidence>
<dbReference type="GO" id="GO:0005524">
    <property type="term" value="F:ATP binding"/>
    <property type="evidence" value="ECO:0007669"/>
    <property type="project" value="InterPro"/>
</dbReference>
<protein>
    <submittedName>
        <fullName evidence="3">Transposase</fullName>
    </submittedName>
</protein>
<dbReference type="InterPro" id="IPR011009">
    <property type="entry name" value="Kinase-like_dom_sf"/>
</dbReference>
<accession>A0A915CYE4</accession>
<reference evidence="3" key="1">
    <citation type="submission" date="2022-11" db="UniProtKB">
        <authorList>
            <consortium name="WormBaseParasite"/>
        </authorList>
    </citation>
    <scope>IDENTIFICATION</scope>
</reference>
<dbReference type="SUPFAM" id="SSF56112">
    <property type="entry name" value="Protein kinase-like (PK-like)"/>
    <property type="match status" value="1"/>
</dbReference>
<dbReference type="AlphaFoldDB" id="A0A915CYE4"/>
<dbReference type="InterPro" id="IPR000719">
    <property type="entry name" value="Prot_kinase_dom"/>
</dbReference>
<dbReference type="GO" id="GO:0005634">
    <property type="term" value="C:nucleus"/>
    <property type="evidence" value="ECO:0007669"/>
    <property type="project" value="TreeGrafter"/>
</dbReference>
<dbReference type="WBParaSite" id="jg13605.1">
    <property type="protein sequence ID" value="jg13605.1"/>
    <property type="gene ID" value="jg13605"/>
</dbReference>
<proteinExistence type="predicted"/>
<keyword evidence="2" id="KW-1185">Reference proteome</keyword>
<evidence type="ECO:0000313" key="3">
    <source>
        <dbReference type="WBParaSite" id="jg13605.1"/>
    </source>
</evidence>
<dbReference type="PROSITE" id="PS00108">
    <property type="entry name" value="PROTEIN_KINASE_ST"/>
    <property type="match status" value="1"/>
</dbReference>
<feature type="domain" description="Protein kinase" evidence="1">
    <location>
        <begin position="1"/>
        <end position="213"/>
    </location>
</feature>
<name>A0A915CYE4_9BILA</name>
<dbReference type="PANTHER" id="PTHR44167:SF24">
    <property type="entry name" value="SERINE_THREONINE-PROTEIN KINASE CHK2"/>
    <property type="match status" value="1"/>
</dbReference>
<dbReference type="PANTHER" id="PTHR44167">
    <property type="entry name" value="OVARIAN-SPECIFIC SERINE/THREONINE-PROTEIN KINASE LOK-RELATED"/>
    <property type="match status" value="1"/>
</dbReference>
<organism evidence="2 3">
    <name type="scientific">Ditylenchus dipsaci</name>
    <dbReference type="NCBI Taxonomy" id="166011"/>
    <lineage>
        <taxon>Eukaryota</taxon>
        <taxon>Metazoa</taxon>
        <taxon>Ecdysozoa</taxon>
        <taxon>Nematoda</taxon>
        <taxon>Chromadorea</taxon>
        <taxon>Rhabditida</taxon>
        <taxon>Tylenchina</taxon>
        <taxon>Tylenchomorpha</taxon>
        <taxon>Sphaerularioidea</taxon>
        <taxon>Anguinidae</taxon>
        <taxon>Anguininae</taxon>
        <taxon>Ditylenchus</taxon>
    </lineage>
</organism>
<dbReference type="Pfam" id="PF00069">
    <property type="entry name" value="Pkinase"/>
    <property type="match status" value="1"/>
</dbReference>
<dbReference type="PROSITE" id="PS50011">
    <property type="entry name" value="PROTEIN_KINASE_DOM"/>
    <property type="match status" value="1"/>
</dbReference>
<dbReference type="Proteomes" id="UP000887574">
    <property type="component" value="Unplaced"/>
</dbReference>
<sequence>MQKLNGQSNICHLFNFGFENQTCYMAIELADSDLETMIIDKQKFDKYEVAWQVSNALEQCHKHGIVHRDIKTQNVLCFHRNQRWTYKLADFGIAGLIDADGKVRRLHSAEAGPTGCKAPEMFEPVYGPEVDVFSLASAGNLVLLYVEAEEIKFLATLTESESNSYKIKEIKTASLDDFYGHLDVDLVDILKKLMEPSPQKRMTVKEFRDSTFLQEFKNKHVVSNLEASKMHSNVICRRLTRILR</sequence>
<dbReference type="GO" id="GO:0004674">
    <property type="term" value="F:protein serine/threonine kinase activity"/>
    <property type="evidence" value="ECO:0007669"/>
    <property type="project" value="TreeGrafter"/>
</dbReference>
<dbReference type="SMART" id="SM00220">
    <property type="entry name" value="S_TKc"/>
    <property type="match status" value="1"/>
</dbReference>